<name>A0A0R1TWU5_9LACO</name>
<keyword evidence="2" id="KW-0762">Sugar transport</keyword>
<dbReference type="PANTHER" id="PTHR34382:SF7">
    <property type="entry name" value="PTS SYSTEM N,N'-DIACETYLCHITOBIOSE-SPECIFIC EIIA COMPONENT"/>
    <property type="match status" value="1"/>
</dbReference>
<evidence type="ECO:0000256" key="3">
    <source>
        <dbReference type="ARBA" id="ARBA00022679"/>
    </source>
</evidence>
<dbReference type="EMBL" id="AZFJ01000049">
    <property type="protein sequence ID" value="KRL85692.1"/>
    <property type="molecule type" value="Genomic_DNA"/>
</dbReference>
<evidence type="ECO:0000256" key="4">
    <source>
        <dbReference type="ARBA" id="ARBA00022683"/>
    </source>
</evidence>
<keyword evidence="3" id="KW-0808">Transferase</keyword>
<reference evidence="6 7" key="1">
    <citation type="journal article" date="2015" name="Genome Announc.">
        <title>Expanding the biotechnology potential of lactobacilli through comparative genomics of 213 strains and associated genera.</title>
        <authorList>
            <person name="Sun Z."/>
            <person name="Harris H.M."/>
            <person name="McCann A."/>
            <person name="Guo C."/>
            <person name="Argimon S."/>
            <person name="Zhang W."/>
            <person name="Yang X."/>
            <person name="Jeffery I.B."/>
            <person name="Cooney J.C."/>
            <person name="Kagawa T.F."/>
            <person name="Liu W."/>
            <person name="Song Y."/>
            <person name="Salvetti E."/>
            <person name="Wrobel A."/>
            <person name="Rasinkangas P."/>
            <person name="Parkhill J."/>
            <person name="Rea M.C."/>
            <person name="O'Sullivan O."/>
            <person name="Ritari J."/>
            <person name="Douillard F.P."/>
            <person name="Paul Ross R."/>
            <person name="Yang R."/>
            <person name="Briner A.E."/>
            <person name="Felis G.E."/>
            <person name="de Vos W.M."/>
            <person name="Barrangou R."/>
            <person name="Klaenhammer T.R."/>
            <person name="Caufield P.W."/>
            <person name="Cui Y."/>
            <person name="Zhang H."/>
            <person name="O'Toole P.W."/>
        </authorList>
    </citation>
    <scope>NUCLEOTIDE SEQUENCE [LARGE SCALE GENOMIC DNA]</scope>
    <source>
        <strain evidence="6 7">DSM 15945</strain>
    </source>
</reference>
<dbReference type="Pfam" id="PF02255">
    <property type="entry name" value="PTS_IIA"/>
    <property type="match status" value="1"/>
</dbReference>
<dbReference type="OrthoDB" id="350602at2"/>
<dbReference type="PATRIC" id="fig|1423783.4.peg.1117"/>
<keyword evidence="7" id="KW-1185">Reference proteome</keyword>
<dbReference type="InterPro" id="IPR003188">
    <property type="entry name" value="PTS_IIA_lac/cel"/>
</dbReference>
<dbReference type="SUPFAM" id="SSF46973">
    <property type="entry name" value="Enzyme IIa from lactose specific PTS, IIa-lac"/>
    <property type="match status" value="1"/>
</dbReference>
<dbReference type="AlphaFoldDB" id="A0A0R1TWU5"/>
<evidence type="ECO:0000313" key="6">
    <source>
        <dbReference type="EMBL" id="KRL85692.1"/>
    </source>
</evidence>
<dbReference type="Proteomes" id="UP000051922">
    <property type="component" value="Unassembled WGS sequence"/>
</dbReference>
<sequence length="112" mass="12110">MEVLLMTVSDTDEMMTLISAATNARDAAMAAMASSRAGKFAQADQRLALVGQYVQQAQDAHTHLLTLEARGELPQVKLLLVHAESYLTNAATMQAVATEFQAVYQRLADANI</sequence>
<dbReference type="InterPro" id="IPR036542">
    <property type="entry name" value="PTS_IIA_lac/cel_sf"/>
</dbReference>
<evidence type="ECO:0000256" key="2">
    <source>
        <dbReference type="ARBA" id="ARBA00022597"/>
    </source>
</evidence>
<dbReference type="STRING" id="1423783.FC50_GL001077"/>
<organism evidence="6 7">
    <name type="scientific">Lacticaseibacillus pantheris DSM 15945 = JCM 12539 = NBRC 106106</name>
    <dbReference type="NCBI Taxonomy" id="1423783"/>
    <lineage>
        <taxon>Bacteria</taxon>
        <taxon>Bacillati</taxon>
        <taxon>Bacillota</taxon>
        <taxon>Bacilli</taxon>
        <taxon>Lactobacillales</taxon>
        <taxon>Lactobacillaceae</taxon>
        <taxon>Lacticaseibacillus</taxon>
    </lineage>
</organism>
<gene>
    <name evidence="6" type="ORF">FC50_GL001077</name>
</gene>
<evidence type="ECO:0000313" key="7">
    <source>
        <dbReference type="Proteomes" id="UP000051922"/>
    </source>
</evidence>
<proteinExistence type="predicted"/>
<dbReference type="GO" id="GO:0016740">
    <property type="term" value="F:transferase activity"/>
    <property type="evidence" value="ECO:0007669"/>
    <property type="project" value="UniProtKB-KW"/>
</dbReference>
<keyword evidence="1" id="KW-0813">Transport</keyword>
<accession>A0A0R1TWU5</accession>
<comment type="caution">
    <text evidence="6">The sequence shown here is derived from an EMBL/GenBank/DDBJ whole genome shotgun (WGS) entry which is preliminary data.</text>
</comment>
<feature type="modified residue" description="Phosphohistidine; by HPr" evidence="5">
    <location>
        <position position="82"/>
    </location>
</feature>
<keyword evidence="4" id="KW-0598">Phosphotransferase system</keyword>
<dbReference type="PROSITE" id="PS51095">
    <property type="entry name" value="PTS_EIIA_TYPE_3"/>
    <property type="match status" value="1"/>
</dbReference>
<evidence type="ECO:0000256" key="5">
    <source>
        <dbReference type="PROSITE-ProRule" id="PRU00418"/>
    </source>
</evidence>
<dbReference type="GO" id="GO:0009401">
    <property type="term" value="P:phosphoenolpyruvate-dependent sugar phosphotransferase system"/>
    <property type="evidence" value="ECO:0007669"/>
    <property type="project" value="UniProtKB-KW"/>
</dbReference>
<dbReference type="PANTHER" id="PTHR34382">
    <property type="entry name" value="PTS SYSTEM N,N'-DIACETYLCHITOBIOSE-SPECIFIC EIIA COMPONENT"/>
    <property type="match status" value="1"/>
</dbReference>
<dbReference type="Gene3D" id="1.20.58.80">
    <property type="entry name" value="Phosphotransferase system, lactose/cellobiose-type IIA subunit"/>
    <property type="match status" value="1"/>
</dbReference>
<protein>
    <submittedName>
        <fullName evidence="6">Uncharacterized protein</fullName>
    </submittedName>
</protein>
<evidence type="ECO:0000256" key="1">
    <source>
        <dbReference type="ARBA" id="ARBA00022448"/>
    </source>
</evidence>